<organism evidence="2 3">
    <name type="scientific">Phytophthora fragariae</name>
    <dbReference type="NCBI Taxonomy" id="53985"/>
    <lineage>
        <taxon>Eukaryota</taxon>
        <taxon>Sar</taxon>
        <taxon>Stramenopiles</taxon>
        <taxon>Oomycota</taxon>
        <taxon>Peronosporomycetes</taxon>
        <taxon>Peronosporales</taxon>
        <taxon>Peronosporaceae</taxon>
        <taxon>Phytophthora</taxon>
    </lineage>
</organism>
<dbReference type="Proteomes" id="UP000488956">
    <property type="component" value="Unassembled WGS sequence"/>
</dbReference>
<dbReference type="AlphaFoldDB" id="A0A6G0KL11"/>
<evidence type="ECO:0000256" key="1">
    <source>
        <dbReference type="SAM" id="MobiDB-lite"/>
    </source>
</evidence>
<protein>
    <submittedName>
        <fullName evidence="2">Uncharacterized protein</fullName>
    </submittedName>
</protein>
<gene>
    <name evidence="2" type="ORF">PF010_g18228</name>
</gene>
<sequence>MSATPPLIPSTASGDLLQHLVSVPTDAMPAPTVDAAPPSAPRRLQKGKRTARKSPSKESSVLEWNPEMVENLMRMRPISTEKCKNKLKWLRRNWAEYNSDMTAIGNQSSPLIEPPRIELMQEYWSGSMGMNGNTLADNEGTGS</sequence>
<evidence type="ECO:0000313" key="3">
    <source>
        <dbReference type="Proteomes" id="UP000488956"/>
    </source>
</evidence>
<feature type="compositionally biased region" description="Basic residues" evidence="1">
    <location>
        <begin position="43"/>
        <end position="54"/>
    </location>
</feature>
<accession>A0A6G0KL11</accession>
<dbReference type="EMBL" id="QXFX01001377">
    <property type="protein sequence ID" value="KAE9091332.1"/>
    <property type="molecule type" value="Genomic_DNA"/>
</dbReference>
<comment type="caution">
    <text evidence="2">The sequence shown here is derived from an EMBL/GenBank/DDBJ whole genome shotgun (WGS) entry which is preliminary data.</text>
</comment>
<proteinExistence type="predicted"/>
<evidence type="ECO:0000313" key="2">
    <source>
        <dbReference type="EMBL" id="KAE9091332.1"/>
    </source>
</evidence>
<reference evidence="2 3" key="1">
    <citation type="submission" date="2018-09" db="EMBL/GenBank/DDBJ databases">
        <title>Genomic investigation of the strawberry pathogen Phytophthora fragariae indicates pathogenicity is determined by transcriptional variation in three key races.</title>
        <authorList>
            <person name="Adams T.M."/>
            <person name="Armitage A.D."/>
            <person name="Sobczyk M.K."/>
            <person name="Bates H.J."/>
            <person name="Dunwell J.M."/>
            <person name="Nellist C.F."/>
            <person name="Harrison R.J."/>
        </authorList>
    </citation>
    <scope>NUCLEOTIDE SEQUENCE [LARGE SCALE GENOMIC DNA]</scope>
    <source>
        <strain evidence="2 3">ONT-3</strain>
    </source>
</reference>
<feature type="region of interest" description="Disordered" evidence="1">
    <location>
        <begin position="24"/>
        <end position="62"/>
    </location>
</feature>
<name>A0A6G0KL11_9STRA</name>